<accession>A0A0E9V198</accession>
<dbReference type="EMBL" id="GBXM01036831">
    <property type="protein sequence ID" value="JAH71746.1"/>
    <property type="molecule type" value="Transcribed_RNA"/>
</dbReference>
<name>A0A0E9V198_ANGAN</name>
<proteinExistence type="predicted"/>
<protein>
    <submittedName>
        <fullName evidence="1">Uncharacterized protein</fullName>
    </submittedName>
</protein>
<evidence type="ECO:0000313" key="1">
    <source>
        <dbReference type="EMBL" id="JAH71746.1"/>
    </source>
</evidence>
<dbReference type="EMBL" id="GBXM01031696">
    <property type="protein sequence ID" value="JAH76881.1"/>
    <property type="molecule type" value="Transcribed_RNA"/>
</dbReference>
<reference evidence="1" key="2">
    <citation type="journal article" date="2015" name="Fish Shellfish Immunol.">
        <title>Early steps in the European eel (Anguilla anguilla)-Vibrio vulnificus interaction in the gills: Role of the RtxA13 toxin.</title>
        <authorList>
            <person name="Callol A."/>
            <person name="Pajuelo D."/>
            <person name="Ebbesson L."/>
            <person name="Teles M."/>
            <person name="MacKenzie S."/>
            <person name="Amaro C."/>
        </authorList>
    </citation>
    <scope>NUCLEOTIDE SEQUENCE</scope>
</reference>
<reference evidence="1" key="1">
    <citation type="submission" date="2014-11" db="EMBL/GenBank/DDBJ databases">
        <authorList>
            <person name="Amaro Gonzalez C."/>
        </authorList>
    </citation>
    <scope>NUCLEOTIDE SEQUENCE</scope>
</reference>
<sequence length="27" mass="2883">MKLRGSSTCEVQTSSTTLCSLPTPLLE</sequence>
<organism evidence="1">
    <name type="scientific">Anguilla anguilla</name>
    <name type="common">European freshwater eel</name>
    <name type="synonym">Muraena anguilla</name>
    <dbReference type="NCBI Taxonomy" id="7936"/>
    <lineage>
        <taxon>Eukaryota</taxon>
        <taxon>Metazoa</taxon>
        <taxon>Chordata</taxon>
        <taxon>Craniata</taxon>
        <taxon>Vertebrata</taxon>
        <taxon>Euteleostomi</taxon>
        <taxon>Actinopterygii</taxon>
        <taxon>Neopterygii</taxon>
        <taxon>Teleostei</taxon>
        <taxon>Anguilliformes</taxon>
        <taxon>Anguillidae</taxon>
        <taxon>Anguilla</taxon>
    </lineage>
</organism>
<dbReference type="EMBL" id="GBXM01028234">
    <property type="protein sequence ID" value="JAH80343.1"/>
    <property type="molecule type" value="Transcribed_RNA"/>
</dbReference>
<dbReference type="AlphaFoldDB" id="A0A0E9V198"/>